<proteinExistence type="predicted"/>
<dbReference type="AlphaFoldDB" id="F0ZW62"/>
<gene>
    <name evidence="1" type="ORF">DICPUDRAFT_89485</name>
</gene>
<dbReference type="Proteomes" id="UP000001064">
    <property type="component" value="Unassembled WGS sequence"/>
</dbReference>
<evidence type="ECO:0000313" key="2">
    <source>
        <dbReference type="Proteomes" id="UP000001064"/>
    </source>
</evidence>
<sequence length="212" mass="24448">MSIYITRHGLREDWINKAWKLTAARPSDSPLSAAGLQVAKELGLFCKKLDIKHVISSPMERCLQTSTQIADQLDIPIKVDYGVIEWVGPNPRQVDILNPLSNEELKKTYPRVDLSYQPTTKDIPKKETMEELHNRSRIAVEKLMEKFKNEPFIIVSHAATMIALGRGILKDDQYPIRTGVCTLSKFNFDKDQNKWNCEYTENGEQEHWTFRT</sequence>
<reference evidence="2" key="1">
    <citation type="journal article" date="2011" name="Genome Biol.">
        <title>Comparative genomics of the social amoebae Dictyostelium discoideum and Dictyostelium purpureum.</title>
        <authorList>
            <consortium name="US DOE Joint Genome Institute (JGI-PGF)"/>
            <person name="Sucgang R."/>
            <person name="Kuo A."/>
            <person name="Tian X."/>
            <person name="Salerno W."/>
            <person name="Parikh A."/>
            <person name="Feasley C.L."/>
            <person name="Dalin E."/>
            <person name="Tu H."/>
            <person name="Huang E."/>
            <person name="Barry K."/>
            <person name="Lindquist E."/>
            <person name="Shapiro H."/>
            <person name="Bruce D."/>
            <person name="Schmutz J."/>
            <person name="Salamov A."/>
            <person name="Fey P."/>
            <person name="Gaudet P."/>
            <person name="Anjard C."/>
            <person name="Babu M.M."/>
            <person name="Basu S."/>
            <person name="Bushmanova Y."/>
            <person name="van der Wel H."/>
            <person name="Katoh-Kurasawa M."/>
            <person name="Dinh C."/>
            <person name="Coutinho P.M."/>
            <person name="Saito T."/>
            <person name="Elias M."/>
            <person name="Schaap P."/>
            <person name="Kay R.R."/>
            <person name="Henrissat B."/>
            <person name="Eichinger L."/>
            <person name="Rivero F."/>
            <person name="Putnam N.H."/>
            <person name="West C.M."/>
            <person name="Loomis W.F."/>
            <person name="Chisholm R.L."/>
            <person name="Shaulsky G."/>
            <person name="Strassmann J.E."/>
            <person name="Queller D.C."/>
            <person name="Kuspa A."/>
            <person name="Grigoriev I.V."/>
        </authorList>
    </citation>
    <scope>NUCLEOTIDE SEQUENCE [LARGE SCALE GENOMIC DNA]</scope>
    <source>
        <strain evidence="2">QSDP1</strain>
    </source>
</reference>
<dbReference type="OrthoDB" id="414418at2759"/>
<dbReference type="CDD" id="cd07040">
    <property type="entry name" value="HP"/>
    <property type="match status" value="1"/>
</dbReference>
<dbReference type="InterPro" id="IPR013078">
    <property type="entry name" value="His_Pase_superF_clade-1"/>
</dbReference>
<dbReference type="PANTHER" id="PTHR16469:SF51">
    <property type="entry name" value="TRANSCRIPTION FACTOR TAU 55 KDA SUBUNIT"/>
    <property type="match status" value="1"/>
</dbReference>
<organism evidence="1 2">
    <name type="scientific">Dictyostelium purpureum</name>
    <name type="common">Slime mold</name>
    <dbReference type="NCBI Taxonomy" id="5786"/>
    <lineage>
        <taxon>Eukaryota</taxon>
        <taxon>Amoebozoa</taxon>
        <taxon>Evosea</taxon>
        <taxon>Eumycetozoa</taxon>
        <taxon>Dictyostelia</taxon>
        <taxon>Dictyosteliales</taxon>
        <taxon>Dictyosteliaceae</taxon>
        <taxon>Dictyostelium</taxon>
    </lineage>
</organism>
<dbReference type="Pfam" id="PF00300">
    <property type="entry name" value="His_Phos_1"/>
    <property type="match status" value="1"/>
</dbReference>
<dbReference type="InterPro" id="IPR029033">
    <property type="entry name" value="His_PPase_superfam"/>
</dbReference>
<name>F0ZW62_DICPU</name>
<dbReference type="eggNOG" id="KOG3734">
    <property type="taxonomic scope" value="Eukaryota"/>
</dbReference>
<keyword evidence="2" id="KW-1185">Reference proteome</keyword>
<accession>F0ZW62</accession>
<dbReference type="OMA" id="WIARHAN"/>
<dbReference type="FunFam" id="3.40.50.1240:FF:000118">
    <property type="entry name" value="Uncharacterized protein"/>
    <property type="match status" value="1"/>
</dbReference>
<dbReference type="InterPro" id="IPR051710">
    <property type="entry name" value="Phosphatase_SH3-domain"/>
</dbReference>
<dbReference type="InParanoid" id="F0ZW62"/>
<evidence type="ECO:0000313" key="1">
    <source>
        <dbReference type="EMBL" id="EGC31813.1"/>
    </source>
</evidence>
<dbReference type="RefSeq" id="XP_003291647.1">
    <property type="nucleotide sequence ID" value="XM_003291599.1"/>
</dbReference>
<dbReference type="VEuPathDB" id="AmoebaDB:DICPUDRAFT_89485"/>
<dbReference type="EMBL" id="GL871228">
    <property type="protein sequence ID" value="EGC31813.1"/>
    <property type="molecule type" value="Genomic_DNA"/>
</dbReference>
<dbReference type="SMART" id="SM00855">
    <property type="entry name" value="PGAM"/>
    <property type="match status" value="1"/>
</dbReference>
<evidence type="ECO:0008006" key="3">
    <source>
        <dbReference type="Google" id="ProtNLM"/>
    </source>
</evidence>
<dbReference type="GeneID" id="10507841"/>
<dbReference type="KEGG" id="dpp:DICPUDRAFT_89485"/>
<protein>
    <recommendedName>
        <fullName evidence="3">Phosphoglycerate mutase</fullName>
    </recommendedName>
</protein>
<dbReference type="PANTHER" id="PTHR16469">
    <property type="entry name" value="UBIQUITIN-ASSOCIATED AND SH3 DOMAIN-CONTAINING BA-RELATED"/>
    <property type="match status" value="1"/>
</dbReference>
<dbReference type="Gene3D" id="3.40.50.1240">
    <property type="entry name" value="Phosphoglycerate mutase-like"/>
    <property type="match status" value="1"/>
</dbReference>
<dbReference type="SUPFAM" id="SSF53254">
    <property type="entry name" value="Phosphoglycerate mutase-like"/>
    <property type="match status" value="1"/>
</dbReference>